<keyword evidence="3" id="KW-1185">Reference proteome</keyword>
<proteinExistence type="predicted"/>
<gene>
    <name evidence="2" type="ORF">J2Z42_002051</name>
</gene>
<organism evidence="2 3">
    <name type="scientific">Clostridium algifaecis</name>
    <dbReference type="NCBI Taxonomy" id="1472040"/>
    <lineage>
        <taxon>Bacteria</taxon>
        <taxon>Bacillati</taxon>
        <taxon>Bacillota</taxon>
        <taxon>Clostridia</taxon>
        <taxon>Eubacteriales</taxon>
        <taxon>Clostridiaceae</taxon>
        <taxon>Clostridium</taxon>
    </lineage>
</organism>
<sequence>MEYTDVEKQFLSLMERSDFKNLSKNDVLSYASKLNELRPEVAQQVLAQFPELAKLIQSSMVEYKGILEKIIASDDDSTNQVYGILNKELEGLHESRKEYIVFADKVRSDLSKCLDNPNLTQEQQKEIIDREMEISHLVDKKDTEIREQEMETARMADKKDSEKKEYNWRTLGVASLVVLTAVGISAAALGGKFDIKLPKKL</sequence>
<dbReference type="RefSeq" id="WP_209702490.1">
    <property type="nucleotide sequence ID" value="NZ_JAGGLM010000013.1"/>
</dbReference>
<dbReference type="Proteomes" id="UP001519307">
    <property type="component" value="Unassembled WGS sequence"/>
</dbReference>
<evidence type="ECO:0000313" key="3">
    <source>
        <dbReference type="Proteomes" id="UP001519307"/>
    </source>
</evidence>
<protein>
    <submittedName>
        <fullName evidence="2">Uncharacterized protein</fullName>
    </submittedName>
</protein>
<keyword evidence="1" id="KW-1133">Transmembrane helix</keyword>
<evidence type="ECO:0000256" key="1">
    <source>
        <dbReference type="SAM" id="Phobius"/>
    </source>
</evidence>
<accession>A0ABS4KTF9</accession>
<evidence type="ECO:0000313" key="2">
    <source>
        <dbReference type="EMBL" id="MBP2033348.1"/>
    </source>
</evidence>
<keyword evidence="1" id="KW-0812">Transmembrane</keyword>
<keyword evidence="1" id="KW-0472">Membrane</keyword>
<comment type="caution">
    <text evidence="2">The sequence shown here is derived from an EMBL/GenBank/DDBJ whole genome shotgun (WGS) entry which is preliminary data.</text>
</comment>
<reference evidence="2 3" key="1">
    <citation type="submission" date="2021-03" db="EMBL/GenBank/DDBJ databases">
        <title>Genomic Encyclopedia of Type Strains, Phase IV (KMG-IV): sequencing the most valuable type-strain genomes for metagenomic binning, comparative biology and taxonomic classification.</title>
        <authorList>
            <person name="Goeker M."/>
        </authorList>
    </citation>
    <scope>NUCLEOTIDE SEQUENCE [LARGE SCALE GENOMIC DNA]</scope>
    <source>
        <strain evidence="2 3">DSM 28783</strain>
    </source>
</reference>
<feature type="transmembrane region" description="Helical" evidence="1">
    <location>
        <begin position="168"/>
        <end position="191"/>
    </location>
</feature>
<dbReference type="EMBL" id="JAGGLM010000013">
    <property type="protein sequence ID" value="MBP2033348.1"/>
    <property type="molecule type" value="Genomic_DNA"/>
</dbReference>
<name>A0ABS4KTF9_9CLOT</name>